<dbReference type="EMBL" id="AMCI01000716">
    <property type="protein sequence ID" value="EJX08066.1"/>
    <property type="molecule type" value="Genomic_DNA"/>
</dbReference>
<dbReference type="AlphaFoldDB" id="J9D5V4"/>
<name>J9D5V4_9ZZZZ</name>
<reference evidence="1" key="1">
    <citation type="journal article" date="2012" name="PLoS ONE">
        <title>Gene sets for utilization of primary and secondary nutrition supplies in the distal gut of endangered iberian lynx.</title>
        <authorList>
            <person name="Alcaide M."/>
            <person name="Messina E."/>
            <person name="Richter M."/>
            <person name="Bargiela R."/>
            <person name="Peplies J."/>
            <person name="Huws S.A."/>
            <person name="Newbold C.J."/>
            <person name="Golyshin P.N."/>
            <person name="Simon M.A."/>
            <person name="Lopez G."/>
            <person name="Yakimov M.M."/>
            <person name="Ferrer M."/>
        </authorList>
    </citation>
    <scope>NUCLEOTIDE SEQUENCE</scope>
</reference>
<protein>
    <submittedName>
        <fullName evidence="1">Uncharacterized protein</fullName>
    </submittedName>
</protein>
<evidence type="ECO:0000313" key="1">
    <source>
        <dbReference type="EMBL" id="EJX08066.1"/>
    </source>
</evidence>
<accession>J9D5V4</accession>
<comment type="caution">
    <text evidence="1">The sequence shown here is derived from an EMBL/GenBank/DDBJ whole genome shotgun (WGS) entry which is preliminary data.</text>
</comment>
<sequence length="50" mass="5791">MTHTLLYIAIERSKLSSQQNGEVAYFCSTLRFVTSLWKLPAWRRGKTSVD</sequence>
<gene>
    <name evidence="1" type="ORF">EVA_03824</name>
</gene>
<proteinExistence type="predicted"/>
<organism evidence="1">
    <name type="scientific">gut metagenome</name>
    <dbReference type="NCBI Taxonomy" id="749906"/>
    <lineage>
        <taxon>unclassified sequences</taxon>
        <taxon>metagenomes</taxon>
        <taxon>organismal metagenomes</taxon>
    </lineage>
</organism>